<dbReference type="Proteomes" id="UP001149163">
    <property type="component" value="Unassembled WGS sequence"/>
</dbReference>
<feature type="compositionally biased region" description="Basic and acidic residues" evidence="1">
    <location>
        <begin position="34"/>
        <end position="66"/>
    </location>
</feature>
<feature type="region of interest" description="Disordered" evidence="1">
    <location>
        <begin position="159"/>
        <end position="183"/>
    </location>
</feature>
<feature type="region of interest" description="Disordered" evidence="1">
    <location>
        <begin position="1"/>
        <end position="69"/>
    </location>
</feature>
<keyword evidence="3" id="KW-1185">Reference proteome</keyword>
<feature type="compositionally biased region" description="Polar residues" evidence="1">
    <location>
        <begin position="236"/>
        <end position="250"/>
    </location>
</feature>
<name>A0A9W9LM32_9EURO</name>
<organism evidence="2 3">
    <name type="scientific">Penicillium canariense</name>
    <dbReference type="NCBI Taxonomy" id="189055"/>
    <lineage>
        <taxon>Eukaryota</taxon>
        <taxon>Fungi</taxon>
        <taxon>Dikarya</taxon>
        <taxon>Ascomycota</taxon>
        <taxon>Pezizomycotina</taxon>
        <taxon>Eurotiomycetes</taxon>
        <taxon>Eurotiomycetidae</taxon>
        <taxon>Eurotiales</taxon>
        <taxon>Aspergillaceae</taxon>
        <taxon>Penicillium</taxon>
    </lineage>
</organism>
<evidence type="ECO:0000313" key="2">
    <source>
        <dbReference type="EMBL" id="KAJ5166107.1"/>
    </source>
</evidence>
<dbReference type="AlphaFoldDB" id="A0A9W9LM32"/>
<accession>A0A9W9LM32</accession>
<dbReference type="GeneID" id="81426189"/>
<reference evidence="2" key="2">
    <citation type="journal article" date="2023" name="IMA Fungus">
        <title>Comparative genomic study of the Penicillium genus elucidates a diverse pangenome and 15 lateral gene transfer events.</title>
        <authorList>
            <person name="Petersen C."/>
            <person name="Sorensen T."/>
            <person name="Nielsen M.R."/>
            <person name="Sondergaard T.E."/>
            <person name="Sorensen J.L."/>
            <person name="Fitzpatrick D.A."/>
            <person name="Frisvad J.C."/>
            <person name="Nielsen K.L."/>
        </authorList>
    </citation>
    <scope>NUCLEOTIDE SEQUENCE</scope>
    <source>
        <strain evidence="2">IBT 26290</strain>
    </source>
</reference>
<proteinExistence type="predicted"/>
<feature type="region of interest" description="Disordered" evidence="1">
    <location>
        <begin position="217"/>
        <end position="261"/>
    </location>
</feature>
<evidence type="ECO:0000313" key="3">
    <source>
        <dbReference type="Proteomes" id="UP001149163"/>
    </source>
</evidence>
<feature type="compositionally biased region" description="Polar residues" evidence="1">
    <location>
        <begin position="161"/>
        <end position="181"/>
    </location>
</feature>
<evidence type="ECO:0000256" key="1">
    <source>
        <dbReference type="SAM" id="MobiDB-lite"/>
    </source>
</evidence>
<comment type="caution">
    <text evidence="2">The sequence shown here is derived from an EMBL/GenBank/DDBJ whole genome shotgun (WGS) entry which is preliminary data.</text>
</comment>
<sequence>MPRGEIAPGRRGGRAQRGIVREPAEGYRFGGIGEQRRKDPRNNREGRRGEKRRGTGREDDMKREMGEADSGNLAMRSVVDEVQQDSTVMVIHINTDENRYGHGVYDALRLHPHRTPCRHNSCGAPHPPGGLVHKSTRNSAGLFRHGLCFIAFPTNRRSRLGRTTTYPSPLSSLQTPDSRPQSPVFRLQSPPDGGYMPQQLWPPHEPGLPTGHQTHGLNSHDVQCSPHPRMKATAPKSGTRTIGPSPKGSSRTNGRTGTRMGRWGTETLFDAVLPTAWRGPGSTSYDHDRVDTLNAPGGAGSEPEAIQHEEAQAGK</sequence>
<protein>
    <submittedName>
        <fullName evidence="2">Uncharacterized protein</fullName>
    </submittedName>
</protein>
<gene>
    <name evidence="2" type="ORF">N7482_004888</name>
</gene>
<feature type="compositionally biased region" description="Basic and acidic residues" evidence="1">
    <location>
        <begin position="305"/>
        <end position="315"/>
    </location>
</feature>
<feature type="region of interest" description="Disordered" evidence="1">
    <location>
        <begin position="278"/>
        <end position="315"/>
    </location>
</feature>
<feature type="compositionally biased region" description="Low complexity" evidence="1">
    <location>
        <begin position="251"/>
        <end position="261"/>
    </location>
</feature>
<reference evidence="2" key="1">
    <citation type="submission" date="2022-11" db="EMBL/GenBank/DDBJ databases">
        <authorList>
            <person name="Petersen C."/>
        </authorList>
    </citation>
    <scope>NUCLEOTIDE SEQUENCE</scope>
    <source>
        <strain evidence="2">IBT 26290</strain>
    </source>
</reference>
<dbReference type="RefSeq" id="XP_056542568.1">
    <property type="nucleotide sequence ID" value="XM_056687013.1"/>
</dbReference>
<dbReference type="EMBL" id="JAPQKN010000003">
    <property type="protein sequence ID" value="KAJ5166107.1"/>
    <property type="molecule type" value="Genomic_DNA"/>
</dbReference>